<dbReference type="Gene3D" id="2.60.120.200">
    <property type="match status" value="1"/>
</dbReference>
<protein>
    <submittedName>
        <fullName evidence="4">LamG domain-containing protein</fullName>
    </submittedName>
</protein>
<evidence type="ECO:0000313" key="5">
    <source>
        <dbReference type="Proteomes" id="UP001231197"/>
    </source>
</evidence>
<keyword evidence="5" id="KW-1185">Reference proteome</keyword>
<dbReference type="Pfam" id="PF23237">
    <property type="entry name" value="HYR_4C"/>
    <property type="match status" value="1"/>
</dbReference>
<dbReference type="PANTHER" id="PTHR42535:SF2">
    <property type="entry name" value="CHROMOSOME UNDETERMINED SCAFFOLD_146, WHOLE GENOME SHOTGUN SEQUENCE"/>
    <property type="match status" value="1"/>
</dbReference>
<dbReference type="InterPro" id="IPR057078">
    <property type="entry name" value="HYR-4C"/>
</dbReference>
<dbReference type="SUPFAM" id="SSF49899">
    <property type="entry name" value="Concanavalin A-like lectins/glucanases"/>
    <property type="match status" value="1"/>
</dbReference>
<dbReference type="InterPro" id="IPR013783">
    <property type="entry name" value="Ig-like_fold"/>
</dbReference>
<keyword evidence="1" id="KW-0732">Signal</keyword>
<gene>
    <name evidence="4" type="ORF">QMA06_14750</name>
</gene>
<evidence type="ECO:0000256" key="1">
    <source>
        <dbReference type="ARBA" id="ARBA00022729"/>
    </source>
</evidence>
<dbReference type="InterPro" id="IPR006558">
    <property type="entry name" value="LamG-like"/>
</dbReference>
<dbReference type="Proteomes" id="UP001231197">
    <property type="component" value="Unassembled WGS sequence"/>
</dbReference>
<keyword evidence="2" id="KW-1015">Disulfide bond</keyword>
<dbReference type="Gene3D" id="2.60.40.1080">
    <property type="match status" value="1"/>
</dbReference>
<accession>A0ABT7ZY94</accession>
<sequence length="2224" mass="238511">YSVTDASGNSINVFQNINILDNTDPTASNPADIDVQCLTDVPAVDITVVIDEADNCGTPTVAFVSQTADPAINNGTIIRTYSVTDASGNSINVFQNINILDNTDPTASNPADIDVQCLTDVPAVDITVVTDESDNCTGPIIVAHVSDISTGFNPEVITRTYSVTDASNNSINVTQIITVEDTTPPVVICQPLTITLDALGSASITTAQIDNGSTDNCGISSRFLDIQTFNCSDLGTNTVTLSVIDDSDNINSCTTTVTVLDPGASSSVAIVSNDANDEICLGENLTFTATPVNAGTTQFYDWYINGSFESTTAGPTFTPSSVPTADYTIFVRMTTDLSTCDPKQSNTLSIEVHPLPVVSVSTLGSCIDDNSQSASPSTGGTWVSNNLGVATISNSGNITPVSPGTVTFTFTDATTGCSNTTNSVTIDALPVIGNYPTANEICEGETHTLSPSTGGTWTSSNNAVATINNAGDITGVGTGTATFTFTNSTTGCTATSTSIEVLEIPVITSVTASPNSVCAGDDSILTVTVPGTGSTTDVLVNYNFNSGSNYGNSNGQEAPGIISTINSSNINYNRSAYGRAITTPPAFVANNRGRALVQFDDWQDGPESWWNPGGSDDSGNWTFALGGTALPIYENFEIYFDAKRMDAGGLNKSIIVEYSTNNGASWNAADTPARLLNAGTGGPDYNDGWFSYYSTLSGVANVNNLQIRLSVNDGSTYSTRIRWWAVEYIDRTNPHVLIDNFQVQAASAAPANVTYNWAVVSGDNSSLSGATNLPQITVNPNVTTIYEVTATNTAGCPVADTVVVNVLPSPEITFLTNFCPSAPHNNEVEITAVSSIPGTTWQWIVTYLNPGDPGYTHGGHSNTSDTAFVDTAGTYQVIATAPNGCTASATIDIATELVVNGDFELGNTGFNSDYNYKVDLPGLVPANQGELYNDNGNNGYSITTNGQNVHTNFWGYDHTTSSGNFMAVNGHGNTLVVWQQEITVEPNTEYYFSAWGMSLNNQGNWRNRAQLTFNVNGTNVGIAERLPNRANNNNPGTDNWQRFYGTWLSPNWSGPQTITIEIRNLNSRTNGNDFGIDDISFSSLDPFIIPISPPEIINDQIVCQNTAIEDIYYNVGGGSSGANIQWQLDGSNLGTSPFPNNTMPAGMITTFDGVRYTISGTPSLPGNYTYTLSTTGGCGTPKTSSGKIVVNEAPLVSIITLPQTICQSENTLALNVTLSGSATIGTWSSSGTGTFTGGSGNGTSAIYNFGTNEIGSVTLTFTSNDPDGAGINGPCIVAEASIDIEITPYFVATTSGNQITGGCEVNSVTLTGNNVTGQWNVTSGQDVNTYFFSNINDHNATFTGESGETYILEWEAINTGVCTANTVATMNVTIPDCGSSLVFDGGDDYINFGDNYNPGNGQFSIEAWIKPDNFSGTKTIFSKRNGTSTASGYDLSLEGNSLKFRYNNSAVIAGQDMNTNKWYHVAVTFSGTRYSLYIDGFQVRLTAGASPLTNTNKALVGAMDRTGNSPMNYFDGGIDEVRIWNTELSQAQIREMMNQEIKQNDANANVMGEVVPLDITGPLAWNNLRGYYQMNTGPQTSVTGGNVNDISTFDPVPGKLNAMTVMQDETAPIPYISRLHNSWDNATTWSASSVQQIPNSIENNIRPGYLQTWNIVRTATNVTTYRSTPANLLLETTVLGLIVDSDRLSIGNDQPLNVEKYLKIDGTLDLVGESQLVQPMGSRVDYSGVGSLERDQQGTTNLYNYNYWSSPVSDDGTTYTIAGTLLDGTNPANPQPITWINGHDAIPSTPISITRRWLYLYENYLANNYAAWNRINENHAIKVGLGYLMKGSAGAGTSQNYVFKGQPNNGKIEIEVTGGHQALVGNPYPSALDAYVFIDNNNTVLKDGSISFWEHAPSNNTHVYRDYQGSYAVLNRTGAVAAVTPTGILGGGNAEKRPGQFIPVAQGFYVTGNNTGGQITFDNNQRVYFKEGPSSVFLRNANPTTQTTSTNDNEEQNQFIRIDFITPENATRHLLIGFMDNDNATDAFDYGYDALNTETLPSDMSFNIEGEKYVIQGVGHFDVAKSYPLDIVTEGGAIEIALDSLENFDEAIDVFIYDNVLGTYTRFNDVNFQMNLEAGTYSDRFFLVFQEDETLSVIKDEFDNVIVRYLHQTNEIYVKTPPSVEVKQLYLINVAGQTVASWNATNLPMSHDIKIPVKHISEGAYIIKAETNTGVFNRKIIIKY</sequence>
<name>A0ABT7ZY94_9FLAO</name>
<reference evidence="4 5" key="1">
    <citation type="journal article" date="2023" name="Int. J. Syst. Evol. Microbiol.">
        <title>Winogradskyella bathintestinalis sp. nov., isolated from the intestine of the deep-sea loosejaw dragonfish, Malacosteus niger.</title>
        <authorList>
            <person name="Uniacke-Lowe S."/>
            <person name="Johnson C.N."/>
            <person name="Stanton C."/>
            <person name="Hill C."/>
            <person name="Ross P."/>
        </authorList>
    </citation>
    <scope>NUCLEOTIDE SEQUENCE [LARGE SCALE GENOMIC DNA]</scope>
    <source>
        <strain evidence="4 5">APC 3343</strain>
    </source>
</reference>
<dbReference type="SUPFAM" id="SSF49373">
    <property type="entry name" value="Invasin/intimin cell-adhesion fragments"/>
    <property type="match status" value="1"/>
</dbReference>
<dbReference type="InterPro" id="IPR013320">
    <property type="entry name" value="ConA-like_dom_sf"/>
</dbReference>
<feature type="domain" description="LamG-like jellyroll fold" evidence="3">
    <location>
        <begin position="1401"/>
        <end position="1531"/>
    </location>
</feature>
<feature type="non-terminal residue" evidence="4">
    <location>
        <position position="1"/>
    </location>
</feature>
<dbReference type="EMBL" id="JASDDK010000008">
    <property type="protein sequence ID" value="MDN3493981.1"/>
    <property type="molecule type" value="Genomic_DNA"/>
</dbReference>
<dbReference type="Pfam" id="PF13385">
    <property type="entry name" value="Laminin_G_3"/>
    <property type="match status" value="1"/>
</dbReference>
<evidence type="ECO:0000313" key="4">
    <source>
        <dbReference type="EMBL" id="MDN3493981.1"/>
    </source>
</evidence>
<evidence type="ECO:0000256" key="2">
    <source>
        <dbReference type="ARBA" id="ARBA00023157"/>
    </source>
</evidence>
<dbReference type="PANTHER" id="PTHR42535">
    <property type="entry name" value="OOKINETE PROTEIN, PUTATIVE-RELATED"/>
    <property type="match status" value="1"/>
</dbReference>
<dbReference type="Gene3D" id="2.60.120.260">
    <property type="entry name" value="Galactose-binding domain-like"/>
    <property type="match status" value="2"/>
</dbReference>
<dbReference type="RefSeq" id="WP_290207673.1">
    <property type="nucleotide sequence ID" value="NZ_JASDDK010000008.1"/>
</dbReference>
<proteinExistence type="predicted"/>
<dbReference type="SMART" id="SM00560">
    <property type="entry name" value="LamGL"/>
    <property type="match status" value="1"/>
</dbReference>
<evidence type="ECO:0000259" key="3">
    <source>
        <dbReference type="SMART" id="SM00560"/>
    </source>
</evidence>
<dbReference type="InterPro" id="IPR008964">
    <property type="entry name" value="Invasin/intimin_cell_adhesion"/>
</dbReference>
<organism evidence="4 5">
    <name type="scientific">Winogradskyella bathintestinalis</name>
    <dbReference type="NCBI Taxonomy" id="3035208"/>
    <lineage>
        <taxon>Bacteria</taxon>
        <taxon>Pseudomonadati</taxon>
        <taxon>Bacteroidota</taxon>
        <taxon>Flavobacteriia</taxon>
        <taxon>Flavobacteriales</taxon>
        <taxon>Flavobacteriaceae</taxon>
        <taxon>Winogradskyella</taxon>
    </lineage>
</organism>
<comment type="caution">
    <text evidence="4">The sequence shown here is derived from an EMBL/GenBank/DDBJ whole genome shotgun (WGS) entry which is preliminary data.</text>
</comment>
<dbReference type="Gene3D" id="2.60.40.10">
    <property type="entry name" value="Immunoglobulins"/>
    <property type="match status" value="1"/>
</dbReference>